<dbReference type="CDD" id="cd00082">
    <property type="entry name" value="HisKA"/>
    <property type="match status" value="1"/>
</dbReference>
<dbReference type="RefSeq" id="WP_345264839.1">
    <property type="nucleotide sequence ID" value="NZ_BAABIM010000002.1"/>
</dbReference>
<evidence type="ECO:0000259" key="11">
    <source>
        <dbReference type="PROSITE" id="PS50113"/>
    </source>
</evidence>
<name>A0ABP8W5I7_9ACTN</name>
<dbReference type="Pfam" id="PF13426">
    <property type="entry name" value="PAS_9"/>
    <property type="match status" value="1"/>
</dbReference>
<dbReference type="InterPro" id="IPR001610">
    <property type="entry name" value="PAC"/>
</dbReference>
<evidence type="ECO:0000256" key="5">
    <source>
        <dbReference type="ARBA" id="ARBA00022679"/>
    </source>
</evidence>
<dbReference type="Gene3D" id="3.30.450.20">
    <property type="entry name" value="PAS domain"/>
    <property type="match status" value="1"/>
</dbReference>
<dbReference type="PANTHER" id="PTHR43711:SF1">
    <property type="entry name" value="HISTIDINE KINASE 1"/>
    <property type="match status" value="1"/>
</dbReference>
<dbReference type="EMBL" id="BAABIM010000002">
    <property type="protein sequence ID" value="GAA4680902.1"/>
    <property type="molecule type" value="Genomic_DNA"/>
</dbReference>
<keyword evidence="13" id="KW-1185">Reference proteome</keyword>
<evidence type="ECO:0000313" key="12">
    <source>
        <dbReference type="EMBL" id="GAA4680902.1"/>
    </source>
</evidence>
<protein>
    <recommendedName>
        <fullName evidence="3">histidine kinase</fullName>
        <ecNumber evidence="3">2.7.13.3</ecNumber>
    </recommendedName>
</protein>
<keyword evidence="8" id="KW-1133">Transmembrane helix</keyword>
<dbReference type="CDD" id="cd00130">
    <property type="entry name" value="PAS"/>
    <property type="match status" value="1"/>
</dbReference>
<dbReference type="PRINTS" id="PR00344">
    <property type="entry name" value="BCTRLSENSOR"/>
</dbReference>
<accession>A0ABP8W5I7</accession>
<dbReference type="InterPro" id="IPR050736">
    <property type="entry name" value="Sensor_HK_Regulatory"/>
</dbReference>
<dbReference type="PROSITE" id="PS50109">
    <property type="entry name" value="HIS_KIN"/>
    <property type="match status" value="1"/>
</dbReference>
<dbReference type="InterPro" id="IPR000700">
    <property type="entry name" value="PAS-assoc_C"/>
</dbReference>
<feature type="transmembrane region" description="Helical" evidence="8">
    <location>
        <begin position="196"/>
        <end position="223"/>
    </location>
</feature>
<evidence type="ECO:0000256" key="7">
    <source>
        <dbReference type="ARBA" id="ARBA00023012"/>
    </source>
</evidence>
<feature type="transmembrane region" description="Helical" evidence="8">
    <location>
        <begin position="273"/>
        <end position="291"/>
    </location>
</feature>
<evidence type="ECO:0000256" key="3">
    <source>
        <dbReference type="ARBA" id="ARBA00012438"/>
    </source>
</evidence>
<gene>
    <name evidence="12" type="ORF">GCM10023226_17600</name>
</gene>
<dbReference type="SUPFAM" id="SSF55874">
    <property type="entry name" value="ATPase domain of HSP90 chaperone/DNA topoisomerase II/histidine kinase"/>
    <property type="match status" value="1"/>
</dbReference>
<dbReference type="InterPro" id="IPR003594">
    <property type="entry name" value="HATPase_dom"/>
</dbReference>
<dbReference type="Gene3D" id="1.10.287.130">
    <property type="match status" value="1"/>
</dbReference>
<dbReference type="PROSITE" id="PS50112">
    <property type="entry name" value="PAS"/>
    <property type="match status" value="1"/>
</dbReference>
<reference evidence="13" key="1">
    <citation type="journal article" date="2019" name="Int. J. Syst. Evol. Microbiol.">
        <title>The Global Catalogue of Microorganisms (GCM) 10K type strain sequencing project: providing services to taxonomists for standard genome sequencing and annotation.</title>
        <authorList>
            <consortium name="The Broad Institute Genomics Platform"/>
            <consortium name="The Broad Institute Genome Sequencing Center for Infectious Disease"/>
            <person name="Wu L."/>
            <person name="Ma J."/>
        </authorList>
    </citation>
    <scope>NUCLEOTIDE SEQUENCE [LARGE SCALE GENOMIC DNA]</scope>
    <source>
        <strain evidence="13">JCM 18127</strain>
    </source>
</reference>
<feature type="transmembrane region" description="Helical" evidence="8">
    <location>
        <begin position="68"/>
        <end position="85"/>
    </location>
</feature>
<sequence>MTTDLGHVAERLPIVRSAAWVRGALLVGALLGGLAAVNASPDGGDVIGMWPVGLTTAALVLAPRRQRWPLAGVVLVIGVLTVATGRPPGVAAGYGLGLALSSVLVAGWYAPEGTVRPRLRTDGDLARLLWACAGGATVMAAAGLTTSLVTGVGDPVRIAIPLYFTHLASTLTLLPLVSVLPAQAATADQGERVAQWAALLALGVALFTLGAVPVAVVIIIPALAWGALRVTPLEAVAQLLFVLLIALLATSADLGPLADVPQRYDLFADARPALLGLFCVTCALIVIPLTLRVGQQIAEAGAAAGERDVIQRIVDGSHGVAIIVADAEGRITLFNPGAERMLGYTASQVLGRHSSMLHPPGDGEGQRDFERLRTVLAEPRVGATPVRFRHADGSVRVHMLTLSEMHDARGAVTGYVSTSEDVTEQREAQRALEESLRTEREAVERLREVDEVKDALVSSVSHELRTPITSMVGFVELLQDGTFGEPTDGQRYALDRVHANSARLLRLIDDLLVLSRLQAEQVDEPGVLLDLREVARAGAAVVEASTAERDLEVELDLPEQPLPVVGDRDGLERVVVNLLGNAVKFTPDGGRVRVSLREVEGDQVDQLVELDVADTGIGIPAAEHELVFTRFYRASSATRDAVPGTGLGLAITRAVVEAHGGSIAVVPRAAQDPVGTTLRVRLPRAST</sequence>
<dbReference type="SMART" id="SM00388">
    <property type="entry name" value="HisKA"/>
    <property type="match status" value="1"/>
</dbReference>
<dbReference type="EC" id="2.7.13.3" evidence="3"/>
<evidence type="ECO:0000256" key="1">
    <source>
        <dbReference type="ARBA" id="ARBA00000085"/>
    </source>
</evidence>
<dbReference type="Pfam" id="PF00512">
    <property type="entry name" value="HisKA"/>
    <property type="match status" value="1"/>
</dbReference>
<feature type="transmembrane region" description="Helical" evidence="8">
    <location>
        <begin position="43"/>
        <end position="61"/>
    </location>
</feature>
<dbReference type="InterPro" id="IPR036890">
    <property type="entry name" value="HATPase_C_sf"/>
</dbReference>
<comment type="caution">
    <text evidence="12">The sequence shown here is derived from an EMBL/GenBank/DDBJ whole genome shotgun (WGS) entry which is preliminary data.</text>
</comment>
<evidence type="ECO:0000259" key="10">
    <source>
        <dbReference type="PROSITE" id="PS50112"/>
    </source>
</evidence>
<feature type="transmembrane region" description="Helical" evidence="8">
    <location>
        <begin position="162"/>
        <end position="184"/>
    </location>
</feature>
<keyword evidence="6" id="KW-0418">Kinase</keyword>
<dbReference type="PROSITE" id="PS50113">
    <property type="entry name" value="PAC"/>
    <property type="match status" value="1"/>
</dbReference>
<feature type="domain" description="Histidine kinase" evidence="9">
    <location>
        <begin position="459"/>
        <end position="686"/>
    </location>
</feature>
<proteinExistence type="predicted"/>
<dbReference type="SUPFAM" id="SSF47384">
    <property type="entry name" value="Homodimeric domain of signal transducing histidine kinase"/>
    <property type="match status" value="1"/>
</dbReference>
<feature type="domain" description="PAS" evidence="10">
    <location>
        <begin position="306"/>
        <end position="359"/>
    </location>
</feature>
<dbReference type="Proteomes" id="UP001500621">
    <property type="component" value="Unassembled WGS sequence"/>
</dbReference>
<keyword evidence="7" id="KW-0902">Two-component regulatory system</keyword>
<feature type="transmembrane region" description="Helical" evidence="8">
    <location>
        <begin position="91"/>
        <end position="109"/>
    </location>
</feature>
<keyword evidence="8" id="KW-0812">Transmembrane</keyword>
<organism evidence="12 13">
    <name type="scientific">Nocardioides nanhaiensis</name>
    <dbReference type="NCBI Taxonomy" id="1476871"/>
    <lineage>
        <taxon>Bacteria</taxon>
        <taxon>Bacillati</taxon>
        <taxon>Actinomycetota</taxon>
        <taxon>Actinomycetes</taxon>
        <taxon>Propionibacteriales</taxon>
        <taxon>Nocardioidaceae</taxon>
        <taxon>Nocardioides</taxon>
    </lineage>
</organism>
<dbReference type="SMART" id="SM00091">
    <property type="entry name" value="PAS"/>
    <property type="match status" value="1"/>
</dbReference>
<comment type="catalytic activity">
    <reaction evidence="1">
        <text>ATP + protein L-histidine = ADP + protein N-phospho-L-histidine.</text>
        <dbReference type="EC" id="2.7.13.3"/>
    </reaction>
</comment>
<keyword evidence="5" id="KW-0808">Transferase</keyword>
<feature type="transmembrane region" description="Helical" evidence="8">
    <location>
        <begin position="129"/>
        <end position="150"/>
    </location>
</feature>
<dbReference type="InterPro" id="IPR005467">
    <property type="entry name" value="His_kinase_dom"/>
</dbReference>
<dbReference type="SMART" id="SM00387">
    <property type="entry name" value="HATPase_c"/>
    <property type="match status" value="1"/>
</dbReference>
<comment type="subcellular location">
    <subcellularLocation>
        <location evidence="2">Cell membrane</location>
    </subcellularLocation>
</comment>
<evidence type="ECO:0000256" key="8">
    <source>
        <dbReference type="SAM" id="Phobius"/>
    </source>
</evidence>
<dbReference type="PANTHER" id="PTHR43711">
    <property type="entry name" value="TWO-COMPONENT HISTIDINE KINASE"/>
    <property type="match status" value="1"/>
</dbReference>
<dbReference type="NCBIfam" id="TIGR00229">
    <property type="entry name" value="sensory_box"/>
    <property type="match status" value="1"/>
</dbReference>
<keyword evidence="4" id="KW-0597">Phosphoprotein</keyword>
<dbReference type="SMART" id="SM00086">
    <property type="entry name" value="PAC"/>
    <property type="match status" value="1"/>
</dbReference>
<evidence type="ECO:0000256" key="4">
    <source>
        <dbReference type="ARBA" id="ARBA00022553"/>
    </source>
</evidence>
<feature type="transmembrane region" description="Helical" evidence="8">
    <location>
        <begin position="235"/>
        <end position="252"/>
    </location>
</feature>
<dbReference type="InterPro" id="IPR004358">
    <property type="entry name" value="Sig_transdc_His_kin-like_C"/>
</dbReference>
<keyword evidence="8" id="KW-0472">Membrane</keyword>
<dbReference type="InterPro" id="IPR036097">
    <property type="entry name" value="HisK_dim/P_sf"/>
</dbReference>
<evidence type="ECO:0000313" key="13">
    <source>
        <dbReference type="Proteomes" id="UP001500621"/>
    </source>
</evidence>
<dbReference type="InterPro" id="IPR035965">
    <property type="entry name" value="PAS-like_dom_sf"/>
</dbReference>
<evidence type="ECO:0000256" key="2">
    <source>
        <dbReference type="ARBA" id="ARBA00004236"/>
    </source>
</evidence>
<dbReference type="InterPro" id="IPR000014">
    <property type="entry name" value="PAS"/>
</dbReference>
<dbReference type="Gene3D" id="3.30.565.10">
    <property type="entry name" value="Histidine kinase-like ATPase, C-terminal domain"/>
    <property type="match status" value="1"/>
</dbReference>
<dbReference type="SUPFAM" id="SSF55785">
    <property type="entry name" value="PYP-like sensor domain (PAS domain)"/>
    <property type="match status" value="1"/>
</dbReference>
<evidence type="ECO:0000256" key="6">
    <source>
        <dbReference type="ARBA" id="ARBA00022777"/>
    </source>
</evidence>
<feature type="domain" description="PAC" evidence="11">
    <location>
        <begin position="382"/>
        <end position="434"/>
    </location>
</feature>
<feature type="transmembrane region" description="Helical" evidence="8">
    <location>
        <begin position="19"/>
        <end position="37"/>
    </location>
</feature>
<evidence type="ECO:0000259" key="9">
    <source>
        <dbReference type="PROSITE" id="PS50109"/>
    </source>
</evidence>
<dbReference type="InterPro" id="IPR003661">
    <property type="entry name" value="HisK_dim/P_dom"/>
</dbReference>
<dbReference type="Pfam" id="PF02518">
    <property type="entry name" value="HATPase_c"/>
    <property type="match status" value="1"/>
</dbReference>